<dbReference type="OMA" id="IETCPFL"/>
<dbReference type="GO" id="GO:0032367">
    <property type="term" value="P:intracellular cholesterol transport"/>
    <property type="evidence" value="ECO:0007669"/>
    <property type="project" value="InterPro"/>
</dbReference>
<dbReference type="InterPro" id="IPR016024">
    <property type="entry name" value="ARM-type_fold"/>
</dbReference>
<dbReference type="AlphaFoldDB" id="R7T6C6"/>
<feature type="coiled-coil region" evidence="1">
    <location>
        <begin position="281"/>
        <end position="308"/>
    </location>
</feature>
<dbReference type="InterPro" id="IPR040362">
    <property type="entry name" value="RELCH"/>
</dbReference>
<dbReference type="SUPFAM" id="SSF48371">
    <property type="entry name" value="ARM repeat"/>
    <property type="match status" value="1"/>
</dbReference>
<accession>R7T6C6</accession>
<proteinExistence type="predicted"/>
<dbReference type="InterPro" id="IPR006594">
    <property type="entry name" value="LisH"/>
</dbReference>
<dbReference type="EMBL" id="KB311659">
    <property type="protein sequence ID" value="ELT88848.1"/>
    <property type="molecule type" value="Genomic_DNA"/>
</dbReference>
<feature type="coiled-coil region" evidence="1">
    <location>
        <begin position="134"/>
        <end position="161"/>
    </location>
</feature>
<dbReference type="STRING" id="283909.R7T6C6"/>
<reference evidence="2 4" key="2">
    <citation type="journal article" date="2013" name="Nature">
        <title>Insights into bilaterian evolution from three spiralian genomes.</title>
        <authorList>
            <person name="Simakov O."/>
            <person name="Marletaz F."/>
            <person name="Cho S.J."/>
            <person name="Edsinger-Gonzales E."/>
            <person name="Havlak P."/>
            <person name="Hellsten U."/>
            <person name="Kuo D.H."/>
            <person name="Larsson T."/>
            <person name="Lv J."/>
            <person name="Arendt D."/>
            <person name="Savage R."/>
            <person name="Osoegawa K."/>
            <person name="de Jong P."/>
            <person name="Grimwood J."/>
            <person name="Chapman J.A."/>
            <person name="Shapiro H."/>
            <person name="Aerts A."/>
            <person name="Otillar R.P."/>
            <person name="Terry A.Y."/>
            <person name="Boore J.L."/>
            <person name="Grigoriev I.V."/>
            <person name="Lindberg D.R."/>
            <person name="Seaver E.C."/>
            <person name="Weisblat D.A."/>
            <person name="Putnam N.H."/>
            <person name="Rokhsar D.S."/>
        </authorList>
    </citation>
    <scope>NUCLEOTIDE SEQUENCE</scope>
    <source>
        <strain evidence="2 4">I ESC-2004</strain>
    </source>
</reference>
<dbReference type="InterPro" id="IPR011989">
    <property type="entry name" value="ARM-like"/>
</dbReference>
<dbReference type="GO" id="GO:0005802">
    <property type="term" value="C:trans-Golgi network"/>
    <property type="evidence" value="ECO:0007669"/>
    <property type="project" value="InterPro"/>
</dbReference>
<name>R7T6C6_CAPTE</name>
<organism evidence="2">
    <name type="scientific">Capitella teleta</name>
    <name type="common">Polychaete worm</name>
    <dbReference type="NCBI Taxonomy" id="283909"/>
    <lineage>
        <taxon>Eukaryota</taxon>
        <taxon>Metazoa</taxon>
        <taxon>Spiralia</taxon>
        <taxon>Lophotrochozoa</taxon>
        <taxon>Annelida</taxon>
        <taxon>Polychaeta</taxon>
        <taxon>Sedentaria</taxon>
        <taxon>Scolecida</taxon>
        <taxon>Capitellidae</taxon>
        <taxon>Capitella</taxon>
    </lineage>
</organism>
<keyword evidence="4" id="KW-1185">Reference proteome</keyword>
<gene>
    <name evidence="2" type="ORF">CAPTEDRAFT_190660</name>
</gene>
<sequence>MAAPNPFLAEDDLIENEIENDAFPDNPSFGEREMDSRVEFPADGDVMSLDHIAFHLLRENYVLTALELHTELMETGRELPRLRNFFSNPANFERTKFGESSPPGLARTSSIQTFDSLDFARYSDDGENRESDKVAVLEFELRKAQDTIRSLRATLTKTAETELPSPANEDTVELAEDFAEDEPIRQYEVRALNFLVNEYMLLNEYKLTSVTFAEENENQDFEDWDDVGLNLPKPPDLLHLYRDYTNHAIPMSDTCDAAVMVAMETEETVDADSKLAELEKLATLEEQIQGLVTENAFLSNQLKHMEKDSDALHQLKVRSSTPSISPITTPSKNPPIPPDENEISANEIVVSGIEPLVEESVDLDSVMAEQGSECPDLEVNDACSLVSSDVNRDRDEADGSSVSSYSCLASQRKMSPAFQKALLQTAFCISVDNRIITEVSKITDTGNDKVVLMLGRCLPHIVPNVLLAKREELIPLIICTATLHPDAKQRDDLLNILFNLIKRPDAEQRQMILTGCVAFAQHVGASRVESELLPQCWEQISHKYVERRQLVAEACGALAPYLPNEIVSSLVLSMLQQMAAEERAEEVRAAVTRSLGILMGVIQDPDKYSQGCQLLFSALLDTSEQVVSAVQDVFLPAFAVWAQELGRFEANLVQSLIDRMEDLVTKQPPSSSSRTCGVIPGDKQRFSLFVHTLASLIPVLFSSVLTQGPYVSRYANAPIPDALFLSSRFPPSPSELLDLSILVESPERLSVLLSLYENHINAEWFEPWEALNWVTGTFVPELITLMNQMDASDPNLVQSLTRFHLQLCRTFGRTFTLAKIRPRFQSVLSIPEESIDLIFNF</sequence>
<dbReference type="PROSITE" id="PS50896">
    <property type="entry name" value="LISH"/>
    <property type="match status" value="1"/>
</dbReference>
<dbReference type="Proteomes" id="UP000014760">
    <property type="component" value="Unassembled WGS sequence"/>
</dbReference>
<protein>
    <submittedName>
        <fullName evidence="2 3">Uncharacterized protein</fullName>
    </submittedName>
</protein>
<keyword evidence="1" id="KW-0175">Coiled coil</keyword>
<reference evidence="4" key="1">
    <citation type="submission" date="2012-12" db="EMBL/GenBank/DDBJ databases">
        <authorList>
            <person name="Hellsten U."/>
            <person name="Grimwood J."/>
            <person name="Chapman J.A."/>
            <person name="Shapiro H."/>
            <person name="Aerts A."/>
            <person name="Otillar R.P."/>
            <person name="Terry A.Y."/>
            <person name="Boore J.L."/>
            <person name="Simakov O."/>
            <person name="Marletaz F."/>
            <person name="Cho S.-J."/>
            <person name="Edsinger-Gonzales E."/>
            <person name="Havlak P."/>
            <person name="Kuo D.-H."/>
            <person name="Larsson T."/>
            <person name="Lv J."/>
            <person name="Arendt D."/>
            <person name="Savage R."/>
            <person name="Osoegawa K."/>
            <person name="de Jong P."/>
            <person name="Lindberg D.R."/>
            <person name="Seaver E.C."/>
            <person name="Weisblat D.A."/>
            <person name="Putnam N.H."/>
            <person name="Grigoriev I.V."/>
            <person name="Rokhsar D.S."/>
        </authorList>
    </citation>
    <scope>NUCLEOTIDE SEQUENCE</scope>
    <source>
        <strain evidence="4">I ESC-2004</strain>
    </source>
</reference>
<dbReference type="Gene3D" id="1.25.10.10">
    <property type="entry name" value="Leucine-rich Repeat Variant"/>
    <property type="match status" value="1"/>
</dbReference>
<dbReference type="GO" id="GO:0055037">
    <property type="term" value="C:recycling endosome"/>
    <property type="evidence" value="ECO:0007669"/>
    <property type="project" value="TreeGrafter"/>
</dbReference>
<dbReference type="PANTHER" id="PTHR32059:SF0">
    <property type="entry name" value="RAB11-BINDING PROTEIN RELCH"/>
    <property type="match status" value="1"/>
</dbReference>
<dbReference type="PANTHER" id="PTHR32059">
    <property type="entry name" value="RAB11-BINDING PROTEIN RELCH"/>
    <property type="match status" value="1"/>
</dbReference>
<evidence type="ECO:0000313" key="4">
    <source>
        <dbReference type="Proteomes" id="UP000014760"/>
    </source>
</evidence>
<dbReference type="HOGENOM" id="CLU_006254_1_1_1"/>
<evidence type="ECO:0000256" key="1">
    <source>
        <dbReference type="SAM" id="Coils"/>
    </source>
</evidence>
<dbReference type="OrthoDB" id="1695393at2759"/>
<evidence type="ECO:0000313" key="2">
    <source>
        <dbReference type="EMBL" id="ELT88848.1"/>
    </source>
</evidence>
<dbReference type="EnsemblMetazoa" id="CapteT190660">
    <property type="protein sequence ID" value="CapteP190660"/>
    <property type="gene ID" value="CapteG190660"/>
</dbReference>
<evidence type="ECO:0000313" key="3">
    <source>
        <dbReference type="EnsemblMetazoa" id="CapteP190660"/>
    </source>
</evidence>
<reference evidence="3" key="3">
    <citation type="submission" date="2015-06" db="UniProtKB">
        <authorList>
            <consortium name="EnsemblMetazoa"/>
        </authorList>
    </citation>
    <scope>IDENTIFICATION</scope>
</reference>
<dbReference type="EMBL" id="AMQN01003364">
    <property type="status" value="NOT_ANNOTATED_CDS"/>
    <property type="molecule type" value="Genomic_DNA"/>
</dbReference>